<evidence type="ECO:0000256" key="5">
    <source>
        <dbReference type="ARBA" id="ARBA00018569"/>
    </source>
</evidence>
<evidence type="ECO:0000256" key="8">
    <source>
        <dbReference type="RuleBase" id="RU366046"/>
    </source>
</evidence>
<reference evidence="10 11" key="1">
    <citation type="submission" date="2015-09" db="EMBL/GenBank/DDBJ databases">
        <authorList>
            <consortium name="Pathogen Informatics"/>
            <person name="Wu L."/>
            <person name="Ma J."/>
        </authorList>
    </citation>
    <scope>NUCLEOTIDE SEQUENCE [LARGE SCALE GENOMIC DNA]</scope>
    <source>
        <strain evidence="10 11">2789STDY5834858</strain>
    </source>
</reference>
<dbReference type="NCBIfam" id="TIGR01179">
    <property type="entry name" value="galE"/>
    <property type="match status" value="1"/>
</dbReference>
<comment type="caution">
    <text evidence="10">The sequence shown here is derived from an EMBL/GenBank/DDBJ whole genome shotgun (WGS) entry which is preliminary data.</text>
</comment>
<dbReference type="Pfam" id="PF16363">
    <property type="entry name" value="GDP_Man_Dehyd"/>
    <property type="match status" value="1"/>
</dbReference>
<dbReference type="EC" id="5.1.3.2" evidence="4 8"/>
<comment type="cofactor">
    <cofactor evidence="2 8">
        <name>NAD(+)</name>
        <dbReference type="ChEBI" id="CHEBI:57540"/>
    </cofactor>
</comment>
<dbReference type="EMBL" id="CYZR01000003">
    <property type="protein sequence ID" value="CUN74775.1"/>
    <property type="molecule type" value="Genomic_DNA"/>
</dbReference>
<dbReference type="InterPro" id="IPR005886">
    <property type="entry name" value="UDP_G4E"/>
</dbReference>
<sequence length="338" mass="38001">MNVLVTGGMGYIGSHTVVELLNAGDNVIVVDNLINSKIEVKEKIETITGKTFKFYEEDLINLNEVYRIFRENKIDSVIHFAALKAVGESVSKPLEYYENNLISTLNVLRAMKQYNVKNFVFSSSATVYGEAKTMPILEDFELSATNPYGRSKLIIEDVLRDLYNADKNFNIAILRYFNPVGAHESGLIGENPNGIPNNLMPYITQVAIGKLSKLNVFGNDYNTKDGTGVRDYIHVVDLAKGHLKALEKLKKDSGIFTYNLGTGKGYSVLEVIEAFEKESGRKVPYEIVKRRAGDIGVCYADPTKANKELNWMATKNINDMCRDSWRWQESNLKETVLV</sequence>
<evidence type="ECO:0000256" key="6">
    <source>
        <dbReference type="ARBA" id="ARBA00023027"/>
    </source>
</evidence>
<name>A0ABP2AQT9_SARVE</name>
<dbReference type="RefSeq" id="WP_055258218.1">
    <property type="nucleotide sequence ID" value="NZ_CABIXL010000003.1"/>
</dbReference>
<comment type="subunit">
    <text evidence="8">Homodimer.</text>
</comment>
<dbReference type="InterPro" id="IPR016040">
    <property type="entry name" value="NAD(P)-bd_dom"/>
</dbReference>
<keyword evidence="7 8" id="KW-0413">Isomerase</keyword>
<organism evidence="10 11">
    <name type="scientific">Sarcina ventriculi</name>
    <name type="common">Clostridium ventriculi</name>
    <dbReference type="NCBI Taxonomy" id="1267"/>
    <lineage>
        <taxon>Bacteria</taxon>
        <taxon>Bacillati</taxon>
        <taxon>Bacillota</taxon>
        <taxon>Clostridia</taxon>
        <taxon>Eubacteriales</taxon>
        <taxon>Clostridiaceae</taxon>
        <taxon>Sarcina</taxon>
    </lineage>
</organism>
<dbReference type="PANTHER" id="PTHR43725">
    <property type="entry name" value="UDP-GLUCOSE 4-EPIMERASE"/>
    <property type="match status" value="1"/>
</dbReference>
<comment type="catalytic activity">
    <reaction evidence="1 8">
        <text>UDP-alpha-D-glucose = UDP-alpha-D-galactose</text>
        <dbReference type="Rhea" id="RHEA:22168"/>
        <dbReference type="ChEBI" id="CHEBI:58885"/>
        <dbReference type="ChEBI" id="CHEBI:66914"/>
        <dbReference type="EC" id="5.1.3.2"/>
    </reaction>
</comment>
<dbReference type="Gene3D" id="3.40.50.720">
    <property type="entry name" value="NAD(P)-binding Rossmann-like Domain"/>
    <property type="match status" value="1"/>
</dbReference>
<evidence type="ECO:0000259" key="9">
    <source>
        <dbReference type="Pfam" id="PF16363"/>
    </source>
</evidence>
<evidence type="ECO:0000313" key="11">
    <source>
        <dbReference type="Proteomes" id="UP000095488"/>
    </source>
</evidence>
<keyword evidence="8" id="KW-0119">Carbohydrate metabolism</keyword>
<evidence type="ECO:0000256" key="2">
    <source>
        <dbReference type="ARBA" id="ARBA00001911"/>
    </source>
</evidence>
<feature type="domain" description="NAD(P)-binding" evidence="9">
    <location>
        <begin position="4"/>
        <end position="323"/>
    </location>
</feature>
<evidence type="ECO:0000313" key="10">
    <source>
        <dbReference type="EMBL" id="CUN74775.1"/>
    </source>
</evidence>
<evidence type="ECO:0000256" key="1">
    <source>
        <dbReference type="ARBA" id="ARBA00000083"/>
    </source>
</evidence>
<evidence type="ECO:0000256" key="4">
    <source>
        <dbReference type="ARBA" id="ARBA00013189"/>
    </source>
</evidence>
<dbReference type="GO" id="GO:0003978">
    <property type="term" value="F:UDP-glucose 4-epimerase activity"/>
    <property type="evidence" value="ECO:0007669"/>
    <property type="project" value="UniProtKB-EC"/>
</dbReference>
<evidence type="ECO:0000256" key="7">
    <source>
        <dbReference type="ARBA" id="ARBA00023235"/>
    </source>
</evidence>
<dbReference type="CDD" id="cd05247">
    <property type="entry name" value="UDP_G4E_1_SDR_e"/>
    <property type="match status" value="1"/>
</dbReference>
<proteinExistence type="inferred from homology"/>
<gene>
    <name evidence="10" type="primary">galE_1</name>
    <name evidence="10" type="ORF">ERS852473_00974</name>
</gene>
<dbReference type="PANTHER" id="PTHR43725:SF47">
    <property type="entry name" value="UDP-GLUCOSE 4-EPIMERASE"/>
    <property type="match status" value="1"/>
</dbReference>
<keyword evidence="6 8" id="KW-0520">NAD</keyword>
<dbReference type="Proteomes" id="UP000095488">
    <property type="component" value="Unassembled WGS sequence"/>
</dbReference>
<accession>A0ABP2AQT9</accession>
<dbReference type="InterPro" id="IPR036291">
    <property type="entry name" value="NAD(P)-bd_dom_sf"/>
</dbReference>
<dbReference type="SUPFAM" id="SSF51735">
    <property type="entry name" value="NAD(P)-binding Rossmann-fold domains"/>
    <property type="match status" value="1"/>
</dbReference>
<keyword evidence="11" id="KW-1185">Reference proteome</keyword>
<comment type="similarity">
    <text evidence="3 8">Belongs to the NAD(P)-dependent epimerase/dehydratase family.</text>
</comment>
<protein>
    <recommendedName>
        <fullName evidence="5 8">UDP-glucose 4-epimerase</fullName>
        <ecNumber evidence="4 8">5.1.3.2</ecNumber>
    </recommendedName>
</protein>
<comment type="pathway">
    <text evidence="8">Carbohydrate metabolism; galactose metabolism.</text>
</comment>
<dbReference type="Gene3D" id="3.90.25.10">
    <property type="entry name" value="UDP-galactose 4-epimerase, domain 1"/>
    <property type="match status" value="1"/>
</dbReference>
<dbReference type="NCBIfam" id="NF007956">
    <property type="entry name" value="PRK10675.1"/>
    <property type="match status" value="1"/>
</dbReference>
<evidence type="ECO:0000256" key="3">
    <source>
        <dbReference type="ARBA" id="ARBA00007637"/>
    </source>
</evidence>